<dbReference type="Pfam" id="PF10135">
    <property type="entry name" value="Rod-binding"/>
    <property type="match status" value="1"/>
</dbReference>
<dbReference type="EMBL" id="CYSR01000031">
    <property type="protein sequence ID" value="CUI01492.1"/>
    <property type="molecule type" value="Genomic_DNA"/>
</dbReference>
<dbReference type="RefSeq" id="WP_244270249.1">
    <property type="nucleotide sequence ID" value="NZ_CP041159.1"/>
</dbReference>
<accession>A0A0P1HD59</accession>
<reference evidence="3 4" key="1">
    <citation type="submission" date="2015-09" db="EMBL/GenBank/DDBJ databases">
        <authorList>
            <consortium name="Swine Surveillance"/>
        </authorList>
    </citation>
    <scope>NUCLEOTIDE SEQUENCE [LARGE SCALE GENOMIC DNA]</scope>
    <source>
        <strain evidence="3 4">CECT 8399</strain>
    </source>
</reference>
<evidence type="ECO:0000313" key="4">
    <source>
        <dbReference type="Proteomes" id="UP000051326"/>
    </source>
</evidence>
<protein>
    <submittedName>
        <fullName evidence="3">Chemotactic signal-response protein CheL</fullName>
    </submittedName>
</protein>
<dbReference type="InterPro" id="IPR019301">
    <property type="entry name" value="Flagellar_prot_FlgJ_N"/>
</dbReference>
<sequence>MSDLLPTPLQTASAVRPVRPAGSDPLREAAIELEASFLAQMLKSAGLGESREGFGGGAGEDQFSSFLIREQANQIARSGGIGLAESLYHALKETEGE</sequence>
<feature type="region of interest" description="Disordered" evidence="1">
    <location>
        <begin position="1"/>
        <end position="21"/>
    </location>
</feature>
<evidence type="ECO:0000259" key="2">
    <source>
        <dbReference type="Pfam" id="PF10135"/>
    </source>
</evidence>
<dbReference type="Proteomes" id="UP000051326">
    <property type="component" value="Unassembled WGS sequence"/>
</dbReference>
<evidence type="ECO:0000256" key="1">
    <source>
        <dbReference type="SAM" id="MobiDB-lite"/>
    </source>
</evidence>
<organism evidence="3 4">
    <name type="scientific">Leisingera aquaemixtae</name>
    <dbReference type="NCBI Taxonomy" id="1396826"/>
    <lineage>
        <taxon>Bacteria</taxon>
        <taxon>Pseudomonadati</taxon>
        <taxon>Pseudomonadota</taxon>
        <taxon>Alphaproteobacteria</taxon>
        <taxon>Rhodobacterales</taxon>
        <taxon>Roseobacteraceae</taxon>
        <taxon>Leisingera</taxon>
    </lineage>
</organism>
<dbReference type="STRING" id="1396826.PHA8399_03637"/>
<proteinExistence type="predicted"/>
<dbReference type="AlphaFoldDB" id="A0A0P1HD59"/>
<gene>
    <name evidence="3" type="ORF">PHA8399_03637</name>
</gene>
<evidence type="ECO:0000313" key="3">
    <source>
        <dbReference type="EMBL" id="CUI01492.1"/>
    </source>
</evidence>
<feature type="domain" description="Flagellar protein FlgJ N-terminal" evidence="2">
    <location>
        <begin position="41"/>
        <end position="88"/>
    </location>
</feature>
<name>A0A0P1HD59_9RHOB</name>